<keyword evidence="3 7" id="KW-0812">Transmembrane</keyword>
<evidence type="ECO:0000256" key="6">
    <source>
        <dbReference type="ARBA" id="ARBA00023136"/>
    </source>
</evidence>
<dbReference type="PANTHER" id="PTHR33695:SF1">
    <property type="entry name" value="LIPOPROTEIN SIGNAL PEPTIDASE"/>
    <property type="match status" value="1"/>
</dbReference>
<keyword evidence="6 7" id="KW-0472">Membrane</keyword>
<feature type="transmembrane region" description="Helical" evidence="7">
    <location>
        <begin position="64"/>
        <end position="83"/>
    </location>
</feature>
<evidence type="ECO:0000313" key="8">
    <source>
        <dbReference type="EMBL" id="CAB4755319.1"/>
    </source>
</evidence>
<dbReference type="Pfam" id="PF01252">
    <property type="entry name" value="Peptidase_A8"/>
    <property type="match status" value="1"/>
</dbReference>
<keyword evidence="4" id="KW-0378">Hydrolase</keyword>
<dbReference type="HAMAP" id="MF_00161">
    <property type="entry name" value="LspA"/>
    <property type="match status" value="1"/>
</dbReference>
<dbReference type="PANTHER" id="PTHR33695">
    <property type="entry name" value="LIPOPROTEIN SIGNAL PEPTIDASE"/>
    <property type="match status" value="1"/>
</dbReference>
<dbReference type="GO" id="GO:0004190">
    <property type="term" value="F:aspartic-type endopeptidase activity"/>
    <property type="evidence" value="ECO:0007669"/>
    <property type="project" value="InterPro"/>
</dbReference>
<dbReference type="EMBL" id="CAFBMV010000002">
    <property type="protein sequence ID" value="CAB4916937.1"/>
    <property type="molecule type" value="Genomic_DNA"/>
</dbReference>
<dbReference type="GO" id="GO:0016020">
    <property type="term" value="C:membrane"/>
    <property type="evidence" value="ECO:0007669"/>
    <property type="project" value="InterPro"/>
</dbReference>
<gene>
    <name evidence="8" type="ORF">UFOPK2822_01084</name>
    <name evidence="9" type="ORF">UFOPK3346_00506</name>
    <name evidence="10" type="ORF">UFOPK3670_00422</name>
    <name evidence="11" type="ORF">UFOPK4308_00182</name>
</gene>
<feature type="transmembrane region" description="Helical" evidence="7">
    <location>
        <begin position="131"/>
        <end position="153"/>
    </location>
</feature>
<evidence type="ECO:0000313" key="11">
    <source>
        <dbReference type="EMBL" id="CAB5052605.1"/>
    </source>
</evidence>
<protein>
    <submittedName>
        <fullName evidence="10">Unannotated protein</fullName>
    </submittedName>
</protein>
<dbReference type="InterPro" id="IPR001872">
    <property type="entry name" value="Peptidase_A8"/>
</dbReference>
<feature type="transmembrane region" description="Helical" evidence="7">
    <location>
        <begin position="90"/>
        <end position="111"/>
    </location>
</feature>
<dbReference type="PRINTS" id="PR00781">
    <property type="entry name" value="LIPOSIGPTASE"/>
</dbReference>
<keyword evidence="5 7" id="KW-1133">Transmembrane helix</keyword>
<proteinExistence type="inferred from homology"/>
<evidence type="ECO:0000256" key="5">
    <source>
        <dbReference type="ARBA" id="ARBA00022989"/>
    </source>
</evidence>
<accession>A0A6J7H7B5</accession>
<dbReference type="AlphaFoldDB" id="A0A6J7H7B5"/>
<keyword evidence="1" id="KW-1003">Cell membrane</keyword>
<sequence length="182" mass="19759">MRRRKLLYSTAFIAAWVVLLLDQTSKAWALASLEGKSDREILGSFLRFTFTRNSGAAFSFAPSGSQFLSVFALAVLFAIIFWIKKITSQGWALVLGLVAGGILGNLSDRVFRSSSGAFRGEVIDYIALPHWPVFNIADSAIVVAAGIALLLSFRNISPISTIKEDPINENDLDGKSETKDGA</sequence>
<evidence type="ECO:0000256" key="4">
    <source>
        <dbReference type="ARBA" id="ARBA00022801"/>
    </source>
</evidence>
<dbReference type="EMBL" id="CAFBQL010000001">
    <property type="protein sequence ID" value="CAB5052605.1"/>
    <property type="molecule type" value="Genomic_DNA"/>
</dbReference>
<reference evidence="10" key="1">
    <citation type="submission" date="2020-05" db="EMBL/GenBank/DDBJ databases">
        <authorList>
            <person name="Chiriac C."/>
            <person name="Salcher M."/>
            <person name="Ghai R."/>
            <person name="Kavagutti S V."/>
        </authorList>
    </citation>
    <scope>NUCLEOTIDE SEQUENCE</scope>
</reference>
<keyword evidence="2" id="KW-0645">Protease</keyword>
<evidence type="ECO:0000256" key="7">
    <source>
        <dbReference type="SAM" id="Phobius"/>
    </source>
</evidence>
<name>A0A6J7H7B5_9ZZZZ</name>
<organism evidence="10">
    <name type="scientific">freshwater metagenome</name>
    <dbReference type="NCBI Taxonomy" id="449393"/>
    <lineage>
        <taxon>unclassified sequences</taxon>
        <taxon>metagenomes</taxon>
        <taxon>ecological metagenomes</taxon>
    </lineage>
</organism>
<evidence type="ECO:0000313" key="10">
    <source>
        <dbReference type="EMBL" id="CAB4916937.1"/>
    </source>
</evidence>
<evidence type="ECO:0000256" key="1">
    <source>
        <dbReference type="ARBA" id="ARBA00022475"/>
    </source>
</evidence>
<dbReference type="EMBL" id="CAFBLE010000003">
    <property type="protein sequence ID" value="CAB4861685.1"/>
    <property type="molecule type" value="Genomic_DNA"/>
</dbReference>
<dbReference type="NCBIfam" id="TIGR00077">
    <property type="entry name" value="lspA"/>
    <property type="match status" value="1"/>
</dbReference>
<evidence type="ECO:0000313" key="9">
    <source>
        <dbReference type="EMBL" id="CAB4861685.1"/>
    </source>
</evidence>
<dbReference type="GO" id="GO:0006508">
    <property type="term" value="P:proteolysis"/>
    <property type="evidence" value="ECO:0007669"/>
    <property type="project" value="UniProtKB-KW"/>
</dbReference>
<evidence type="ECO:0000256" key="3">
    <source>
        <dbReference type="ARBA" id="ARBA00022692"/>
    </source>
</evidence>
<evidence type="ECO:0000256" key="2">
    <source>
        <dbReference type="ARBA" id="ARBA00022670"/>
    </source>
</evidence>
<dbReference type="EMBL" id="CAEZZC010000015">
    <property type="protein sequence ID" value="CAB4755319.1"/>
    <property type="molecule type" value="Genomic_DNA"/>
</dbReference>